<feature type="active site" evidence="9">
    <location>
        <position position="120"/>
    </location>
</feature>
<dbReference type="GO" id="GO:0003906">
    <property type="term" value="F:DNA-(apurinic or apyrimidinic site) endonuclease activity"/>
    <property type="evidence" value="ECO:0007669"/>
    <property type="project" value="TreeGrafter"/>
</dbReference>
<dbReference type="EC" id="3.1.11.2" evidence="3"/>
<accession>A0AAD1W0U5</accession>
<evidence type="ECO:0000256" key="3">
    <source>
        <dbReference type="ARBA" id="ARBA00012115"/>
    </source>
</evidence>
<dbReference type="GO" id="GO:0008311">
    <property type="term" value="F:double-stranded DNA 3'-5' DNA exonuclease activity"/>
    <property type="evidence" value="ECO:0007669"/>
    <property type="project" value="UniProtKB-EC"/>
</dbReference>
<evidence type="ECO:0000256" key="11">
    <source>
        <dbReference type="PIRSR" id="PIRSR604808-3"/>
    </source>
</evidence>
<evidence type="ECO:0000313" key="14">
    <source>
        <dbReference type="Proteomes" id="UP001295444"/>
    </source>
</evidence>
<evidence type="ECO:0000256" key="5">
    <source>
        <dbReference type="ARBA" id="ARBA00022763"/>
    </source>
</evidence>
<evidence type="ECO:0000259" key="12">
    <source>
        <dbReference type="Pfam" id="PF03372"/>
    </source>
</evidence>
<keyword evidence="7 10" id="KW-0460">Magnesium</keyword>
<evidence type="ECO:0000256" key="2">
    <source>
        <dbReference type="ARBA" id="ARBA00007092"/>
    </source>
</evidence>
<feature type="site" description="Interaction with DNA substrate" evidence="11">
    <location>
        <position position="238"/>
    </location>
</feature>
<dbReference type="EMBL" id="OW240915">
    <property type="protein sequence ID" value="CAH2282273.1"/>
    <property type="molecule type" value="Genomic_DNA"/>
</dbReference>
<evidence type="ECO:0000256" key="4">
    <source>
        <dbReference type="ARBA" id="ARBA00022723"/>
    </source>
</evidence>
<evidence type="ECO:0000256" key="1">
    <source>
        <dbReference type="ARBA" id="ARBA00000493"/>
    </source>
</evidence>
<evidence type="ECO:0000256" key="7">
    <source>
        <dbReference type="ARBA" id="ARBA00022842"/>
    </source>
</evidence>
<dbReference type="SUPFAM" id="SSF56219">
    <property type="entry name" value="DNase I-like"/>
    <property type="match status" value="1"/>
</dbReference>
<keyword evidence="14" id="KW-1185">Reference proteome</keyword>
<gene>
    <name evidence="13" type="ORF">PECUL_23A048966</name>
</gene>
<dbReference type="Gene3D" id="3.60.10.10">
    <property type="entry name" value="Endonuclease/exonuclease/phosphatase"/>
    <property type="match status" value="1"/>
</dbReference>
<dbReference type="PANTHER" id="PTHR22748:SF26">
    <property type="entry name" value="ENDONUCLEASE_EXONUCLEASE_PHOSPHATASE DOMAIN-CONTAINING PROTEIN"/>
    <property type="match status" value="1"/>
</dbReference>
<evidence type="ECO:0000256" key="6">
    <source>
        <dbReference type="ARBA" id="ARBA00022801"/>
    </source>
</evidence>
<feature type="domain" description="Endonuclease/exonuclease/phosphatase" evidence="12">
    <location>
        <begin position="18"/>
        <end position="238"/>
    </location>
</feature>
<dbReference type="PANTHER" id="PTHR22748">
    <property type="entry name" value="AP ENDONUCLEASE"/>
    <property type="match status" value="1"/>
</dbReference>
<feature type="binding site" evidence="10">
    <location>
        <position position="150"/>
    </location>
    <ligand>
        <name>Mg(2+)</name>
        <dbReference type="ChEBI" id="CHEBI:18420"/>
        <label>1</label>
    </ligand>
</feature>
<comment type="catalytic activity">
    <reaction evidence="1">
        <text>Exonucleolytic cleavage in the 3'- to 5'-direction to yield nucleoside 5'-phosphates.</text>
        <dbReference type="EC" id="3.1.11.2"/>
    </reaction>
</comment>
<feature type="binding site" evidence="10">
    <location>
        <position position="237"/>
    </location>
    <ligand>
        <name>Mg(2+)</name>
        <dbReference type="ChEBI" id="CHEBI:18420"/>
        <label>1</label>
    </ligand>
</feature>
<evidence type="ECO:0000256" key="8">
    <source>
        <dbReference type="ARBA" id="ARBA00023204"/>
    </source>
</evidence>
<protein>
    <recommendedName>
        <fullName evidence="3">exodeoxyribonuclease III</fullName>
        <ecNumber evidence="3">3.1.11.2</ecNumber>
    </recommendedName>
</protein>
<comment type="cofactor">
    <cofactor evidence="10">
        <name>Mg(2+)</name>
        <dbReference type="ChEBI" id="CHEBI:18420"/>
    </cofactor>
    <cofactor evidence="10">
        <name>Mn(2+)</name>
        <dbReference type="ChEBI" id="CHEBI:29035"/>
    </cofactor>
    <text evidence="10">Probably binds two magnesium or manganese ions per subunit.</text>
</comment>
<proteinExistence type="inferred from homology"/>
<evidence type="ECO:0000313" key="13">
    <source>
        <dbReference type="EMBL" id="CAH2282273.1"/>
    </source>
</evidence>
<dbReference type="GO" id="GO:0005634">
    <property type="term" value="C:nucleus"/>
    <property type="evidence" value="ECO:0007669"/>
    <property type="project" value="TreeGrafter"/>
</dbReference>
<dbReference type="InterPro" id="IPR036691">
    <property type="entry name" value="Endo/exonu/phosph_ase_sf"/>
</dbReference>
<dbReference type="GO" id="GO:0046872">
    <property type="term" value="F:metal ion binding"/>
    <property type="evidence" value="ECO:0007669"/>
    <property type="project" value="UniProtKB-KW"/>
</dbReference>
<dbReference type="InterPro" id="IPR005135">
    <property type="entry name" value="Endo/exonuclease/phosphatase"/>
</dbReference>
<feature type="binding site" evidence="10">
    <location>
        <position position="238"/>
    </location>
    <ligand>
        <name>Mg(2+)</name>
        <dbReference type="ChEBI" id="CHEBI:18420"/>
        <label>1</label>
    </ligand>
</feature>
<dbReference type="Proteomes" id="UP001295444">
    <property type="component" value="Chromosome 04"/>
</dbReference>
<dbReference type="GO" id="GO:0006284">
    <property type="term" value="P:base-excision repair"/>
    <property type="evidence" value="ECO:0007669"/>
    <property type="project" value="TreeGrafter"/>
</dbReference>
<dbReference type="GO" id="GO:0008081">
    <property type="term" value="F:phosphoric diester hydrolase activity"/>
    <property type="evidence" value="ECO:0007669"/>
    <property type="project" value="TreeGrafter"/>
</dbReference>
<feature type="binding site" evidence="10">
    <location>
        <position position="47"/>
    </location>
    <ligand>
        <name>Mg(2+)</name>
        <dbReference type="ChEBI" id="CHEBI:18420"/>
        <label>1</label>
    </ligand>
</feature>
<reference evidence="13" key="1">
    <citation type="submission" date="2022-03" db="EMBL/GenBank/DDBJ databases">
        <authorList>
            <person name="Alioto T."/>
            <person name="Alioto T."/>
            <person name="Gomez Garrido J."/>
        </authorList>
    </citation>
    <scope>NUCLEOTIDE SEQUENCE</scope>
</reference>
<dbReference type="InterPro" id="IPR004808">
    <property type="entry name" value="AP_endonuc_1"/>
</dbReference>
<keyword evidence="5" id="KW-0227">DNA damage</keyword>
<keyword evidence="8" id="KW-0234">DNA repair</keyword>
<keyword evidence="6" id="KW-0378">Hydrolase</keyword>
<dbReference type="AlphaFoldDB" id="A0AAD1W0U5"/>
<name>A0AAD1W0U5_PELCU</name>
<evidence type="ECO:0000256" key="10">
    <source>
        <dbReference type="PIRSR" id="PIRSR604808-2"/>
    </source>
</evidence>
<feature type="binding site" evidence="10">
    <location>
        <position position="152"/>
    </location>
    <ligand>
        <name>Mg(2+)</name>
        <dbReference type="ChEBI" id="CHEBI:18420"/>
        <label>1</label>
    </ligand>
</feature>
<feature type="active site" description="Proton donor/acceptor" evidence="9">
    <location>
        <position position="150"/>
    </location>
</feature>
<keyword evidence="4 10" id="KW-0479">Metal-binding</keyword>
<feature type="active site" description="Proton acceptor" evidence="9">
    <location>
        <position position="238"/>
    </location>
</feature>
<feature type="site" description="Important for catalytic activity" evidence="11">
    <location>
        <position position="213"/>
    </location>
</feature>
<dbReference type="CDD" id="cd09076">
    <property type="entry name" value="L1-EN"/>
    <property type="match status" value="1"/>
</dbReference>
<organism evidence="13 14">
    <name type="scientific">Pelobates cultripes</name>
    <name type="common">Western spadefoot toad</name>
    <dbReference type="NCBI Taxonomy" id="61616"/>
    <lineage>
        <taxon>Eukaryota</taxon>
        <taxon>Metazoa</taxon>
        <taxon>Chordata</taxon>
        <taxon>Craniata</taxon>
        <taxon>Vertebrata</taxon>
        <taxon>Euteleostomi</taxon>
        <taxon>Amphibia</taxon>
        <taxon>Batrachia</taxon>
        <taxon>Anura</taxon>
        <taxon>Pelobatoidea</taxon>
        <taxon>Pelobatidae</taxon>
        <taxon>Pelobates</taxon>
    </lineage>
</organism>
<feature type="binding site" evidence="10">
    <location>
        <position position="18"/>
    </location>
    <ligand>
        <name>Mg(2+)</name>
        <dbReference type="ChEBI" id="CHEBI:18420"/>
        <label>1</label>
    </ligand>
</feature>
<evidence type="ECO:0000256" key="9">
    <source>
        <dbReference type="PIRSR" id="PIRSR604808-1"/>
    </source>
</evidence>
<dbReference type="Pfam" id="PF03372">
    <property type="entry name" value="Exo_endo_phos"/>
    <property type="match status" value="1"/>
</dbReference>
<feature type="site" description="Transition state stabilizer" evidence="11">
    <location>
        <position position="152"/>
    </location>
</feature>
<comment type="similarity">
    <text evidence="2">Belongs to the DNA repair enzymes AP/ExoA family.</text>
</comment>
<keyword evidence="10" id="KW-0464">Manganese</keyword>
<sequence>MAATRAFAPAQLTYWSNNVQGLNSPEKRAHLHRRLWSAKASVVFLQETHLKGGDAPKLENRRFPLGFYANHPDTKKAGVAILFAHSVPFQTTQTLADPNGRFLFLRGTIADHEYTFACLYGPNRKQHTFMRQALAKLEKFRGGLLIAAGDLNMPLDPIRDTSRGQSAIPTHCLKATQRLLHKMGLVDCWRTYHPDARDYTHYSAVHGHYSRIDYIFMAQEYLNLLRSADIGIMDHSDHAPFVWNHKPSRVKRSTLERPKSQGGTGLPSITTYYQATHIHRLVDWHANPTTKQWVHIEKQQALGKIPAQLWLGETSFENIRTDNPMINATLQVWCRVRYNGNLTTSPNPLTPITNNPKLAGGLSPADLRNLGATDWVYMSQWCDGPNLKTIGDLLQDRRPTRMDEFRYHQIKTYAAALKGRGHLHLSILYTMLQNSGNKPPLGCHTHR</sequence>